<name>A0A0H2WIV8_BURMA</name>
<proteinExistence type="predicted"/>
<evidence type="ECO:0000313" key="2">
    <source>
        <dbReference type="EMBL" id="AAU48836.1"/>
    </source>
</evidence>
<reference evidence="2 3" key="1">
    <citation type="journal article" date="2004" name="Proc. Natl. Acad. Sci. U.S.A.">
        <title>Structural flexibility in the Burkholderia mallei genome.</title>
        <authorList>
            <person name="Nierman W.C."/>
            <person name="DeShazer D."/>
            <person name="Kim H.S."/>
            <person name="Tettelin H."/>
            <person name="Nelson K.E."/>
            <person name="Feldblyum T."/>
            <person name="Ulrich R.L."/>
            <person name="Ronning C.M."/>
            <person name="Brinkac L.M."/>
            <person name="Daugherty S.C."/>
            <person name="Davidsen T.D."/>
            <person name="Deboy R.T."/>
            <person name="Dimitrov G."/>
            <person name="Dodson R.J."/>
            <person name="Durkin A.S."/>
            <person name="Gwinn M.L."/>
            <person name="Haft D.H."/>
            <person name="Khouri H."/>
            <person name="Kolonay J.F."/>
            <person name="Madupu R."/>
            <person name="Mohammoud Y."/>
            <person name="Nelson W.C."/>
            <person name="Radune D."/>
            <person name="Romero C.M."/>
            <person name="Sarria S."/>
            <person name="Selengut J."/>
            <person name="Shamblin C."/>
            <person name="Sullivan S.A."/>
            <person name="White O."/>
            <person name="Yu Y."/>
            <person name="Zafar N."/>
            <person name="Zhou L."/>
            <person name="Fraser C.M."/>
        </authorList>
    </citation>
    <scope>NUCLEOTIDE SEQUENCE [LARGE SCALE GENOMIC DNA]</scope>
    <source>
        <strain evidence="2 3">ATCC 23344</strain>
    </source>
</reference>
<feature type="region of interest" description="Disordered" evidence="1">
    <location>
        <begin position="41"/>
        <end position="65"/>
    </location>
</feature>
<sequence length="65" mass="7048">MRRPAPRTRRALDPTSAGCEASAPWSGGCCAIRREKLERPQPCAPANAGSVPHWRRPPQSRLAAS</sequence>
<dbReference type="KEGG" id="bma:BMA1068"/>
<keyword evidence="3" id="KW-1185">Reference proteome</keyword>
<evidence type="ECO:0000313" key="3">
    <source>
        <dbReference type="Proteomes" id="UP000006693"/>
    </source>
</evidence>
<accession>A0A0H2WIV8</accession>
<dbReference type="Proteomes" id="UP000006693">
    <property type="component" value="Chromosome 1"/>
</dbReference>
<organism evidence="2 3">
    <name type="scientific">Burkholderia mallei (strain ATCC 23344)</name>
    <dbReference type="NCBI Taxonomy" id="243160"/>
    <lineage>
        <taxon>Bacteria</taxon>
        <taxon>Pseudomonadati</taxon>
        <taxon>Pseudomonadota</taxon>
        <taxon>Betaproteobacteria</taxon>
        <taxon>Burkholderiales</taxon>
        <taxon>Burkholderiaceae</taxon>
        <taxon>Burkholderia</taxon>
        <taxon>pseudomallei group</taxon>
    </lineage>
</organism>
<evidence type="ECO:0000256" key="1">
    <source>
        <dbReference type="SAM" id="MobiDB-lite"/>
    </source>
</evidence>
<gene>
    <name evidence="2" type="ordered locus">BMA1068</name>
</gene>
<dbReference type="EMBL" id="CP000010">
    <property type="protein sequence ID" value="AAU48836.1"/>
    <property type="molecule type" value="Genomic_DNA"/>
</dbReference>
<dbReference type="AlphaFoldDB" id="A0A0H2WIV8"/>
<protein>
    <submittedName>
        <fullName evidence="2">Uncharacterized protein</fullName>
    </submittedName>
</protein>
<dbReference type="HOGENOM" id="CLU_2841339_0_0_4"/>
<feature type="region of interest" description="Disordered" evidence="1">
    <location>
        <begin position="1"/>
        <end position="24"/>
    </location>
</feature>